<sequence length="172" mass="19035">MRLRPARKSDAASLAALSIEVWISTYLRHGVSAFFAEFALSEFTTARFEALLEEGKDLLIVSENRDGIDGYIRLAEGRPAPIDGLSDLEIVTFYVQPRHHGKGIGSALLQVAIDHCRNKGRTEIWLTTNSENAPAIDFYLSKGFRQVGVTDFHIANQAYPNHVLALNLPPQG</sequence>
<dbReference type="Pfam" id="PF00583">
    <property type="entry name" value="Acetyltransf_1"/>
    <property type="match status" value="1"/>
</dbReference>
<evidence type="ECO:0000313" key="7">
    <source>
        <dbReference type="Proteomes" id="UP000599383"/>
    </source>
</evidence>
<dbReference type="InterPro" id="IPR016181">
    <property type="entry name" value="Acyl_CoA_acyltransferase"/>
</dbReference>
<dbReference type="EMBL" id="WVRA01000003">
    <property type="protein sequence ID" value="NOE18575.1"/>
    <property type="molecule type" value="Genomic_DNA"/>
</dbReference>
<dbReference type="InterPro" id="IPR000182">
    <property type="entry name" value="GNAT_dom"/>
</dbReference>
<organism evidence="5 6">
    <name type="scientific">Ruegeria atlantica</name>
    <dbReference type="NCBI Taxonomy" id="81569"/>
    <lineage>
        <taxon>Bacteria</taxon>
        <taxon>Pseudomonadati</taxon>
        <taxon>Pseudomonadota</taxon>
        <taxon>Alphaproteobacteria</taxon>
        <taxon>Rhodobacterales</taxon>
        <taxon>Roseobacteraceae</taxon>
        <taxon>Ruegeria</taxon>
    </lineage>
</organism>
<gene>
    <name evidence="4" type="ORF">GS617_19800</name>
    <name evidence="5" type="ORF">GS634_10655</name>
</gene>
<evidence type="ECO:0000313" key="4">
    <source>
        <dbReference type="EMBL" id="NOD32522.1"/>
    </source>
</evidence>
<keyword evidence="7" id="KW-1185">Reference proteome</keyword>
<evidence type="ECO:0000313" key="6">
    <source>
        <dbReference type="Proteomes" id="UP000597886"/>
    </source>
</evidence>
<feature type="domain" description="N-acetyltransferase" evidence="3">
    <location>
        <begin position="1"/>
        <end position="166"/>
    </location>
</feature>
<reference evidence="5 7" key="1">
    <citation type="submission" date="2019-12" db="EMBL/GenBank/DDBJ databases">
        <title>Ruegeria JWLKs population differentiation of coral mucus and skeleton niches.</title>
        <authorList>
            <person name="Luo D."/>
        </authorList>
    </citation>
    <scope>NUCLEOTIDE SEQUENCE</scope>
    <source>
        <strain evidence="5">HKCCD6181</strain>
        <strain evidence="4 7">HKCCD6238</strain>
    </source>
</reference>
<comment type="caution">
    <text evidence="5">The sequence shown here is derived from an EMBL/GenBank/DDBJ whole genome shotgun (WGS) entry which is preliminary data.</text>
</comment>
<dbReference type="GO" id="GO:0016747">
    <property type="term" value="F:acyltransferase activity, transferring groups other than amino-acyl groups"/>
    <property type="evidence" value="ECO:0007669"/>
    <property type="project" value="InterPro"/>
</dbReference>
<dbReference type="RefSeq" id="WP_171329977.1">
    <property type="nucleotide sequence ID" value="NZ_WVQY01000011.1"/>
</dbReference>
<dbReference type="Gene3D" id="3.40.630.30">
    <property type="match status" value="1"/>
</dbReference>
<evidence type="ECO:0000256" key="1">
    <source>
        <dbReference type="ARBA" id="ARBA00022679"/>
    </source>
</evidence>
<dbReference type="Proteomes" id="UP000597886">
    <property type="component" value="Unassembled WGS sequence"/>
</dbReference>
<name>A0AA90YVC4_9RHOB</name>
<proteinExistence type="predicted"/>
<dbReference type="SUPFAM" id="SSF55729">
    <property type="entry name" value="Acyl-CoA N-acyltransferases (Nat)"/>
    <property type="match status" value="1"/>
</dbReference>
<keyword evidence="1" id="KW-0808">Transferase</keyword>
<protein>
    <submittedName>
        <fullName evidence="5">GNAT family N-acetyltransferase</fullName>
    </submittedName>
</protein>
<dbReference type="CDD" id="cd04301">
    <property type="entry name" value="NAT_SF"/>
    <property type="match status" value="1"/>
</dbReference>
<dbReference type="PROSITE" id="PS51186">
    <property type="entry name" value="GNAT"/>
    <property type="match status" value="1"/>
</dbReference>
<dbReference type="Proteomes" id="UP000599383">
    <property type="component" value="Unassembled WGS sequence"/>
</dbReference>
<dbReference type="EMBL" id="WVQY01000011">
    <property type="protein sequence ID" value="NOD32522.1"/>
    <property type="molecule type" value="Genomic_DNA"/>
</dbReference>
<accession>A0AA90YVC4</accession>
<keyword evidence="2" id="KW-0012">Acyltransferase</keyword>
<dbReference type="InterPro" id="IPR050832">
    <property type="entry name" value="Bact_Acetyltransf"/>
</dbReference>
<dbReference type="PANTHER" id="PTHR43877">
    <property type="entry name" value="AMINOALKYLPHOSPHONATE N-ACETYLTRANSFERASE-RELATED-RELATED"/>
    <property type="match status" value="1"/>
</dbReference>
<dbReference type="AlphaFoldDB" id="A0AA90YVC4"/>
<evidence type="ECO:0000313" key="5">
    <source>
        <dbReference type="EMBL" id="NOE18575.1"/>
    </source>
</evidence>
<evidence type="ECO:0000259" key="3">
    <source>
        <dbReference type="PROSITE" id="PS51186"/>
    </source>
</evidence>
<evidence type="ECO:0000256" key="2">
    <source>
        <dbReference type="ARBA" id="ARBA00023315"/>
    </source>
</evidence>